<dbReference type="PROSITE" id="PS51626">
    <property type="entry name" value="SAM_MT_TRM1"/>
    <property type="match status" value="1"/>
</dbReference>
<dbReference type="PANTHER" id="PTHR10631:SF3">
    <property type="entry name" value="TRNA (GUANINE(26)-N(2))-DIMETHYLTRANSFERASE"/>
    <property type="match status" value="1"/>
</dbReference>
<gene>
    <name evidence="11" type="ORF">BDZ94DRAFT_1255788</name>
</gene>
<dbReference type="FunFam" id="3.30.56.70:FF:000001">
    <property type="entry name" value="tRNA (guanine(26)-N(2))-dimethyltransferase"/>
    <property type="match status" value="1"/>
</dbReference>
<dbReference type="PANTHER" id="PTHR10631">
    <property type="entry name" value="N 2 ,N 2 -DIMETHYLGUANOSINE TRNA METHYLTRANSFERASE"/>
    <property type="match status" value="1"/>
</dbReference>
<name>A0A9P6CG13_9AGAR</name>
<evidence type="ECO:0000256" key="4">
    <source>
        <dbReference type="ARBA" id="ARBA00022691"/>
    </source>
</evidence>
<comment type="caution">
    <text evidence="11">The sequence shown here is derived from an EMBL/GenBank/DDBJ whole genome shotgun (WGS) entry which is preliminary data.</text>
</comment>
<dbReference type="Pfam" id="PF02005">
    <property type="entry name" value="TRM"/>
    <property type="match status" value="1"/>
</dbReference>
<comment type="catalytic activity">
    <reaction evidence="8 9">
        <text>guanosine(26) in tRNA + 2 S-adenosyl-L-methionine = N(2)-dimethylguanosine(26) in tRNA + 2 S-adenosyl-L-homocysteine + 2 H(+)</text>
        <dbReference type="Rhea" id="RHEA:43140"/>
        <dbReference type="Rhea" id="RHEA-COMP:10359"/>
        <dbReference type="Rhea" id="RHEA-COMP:10360"/>
        <dbReference type="ChEBI" id="CHEBI:15378"/>
        <dbReference type="ChEBI" id="CHEBI:57856"/>
        <dbReference type="ChEBI" id="CHEBI:59789"/>
        <dbReference type="ChEBI" id="CHEBI:74269"/>
        <dbReference type="ChEBI" id="CHEBI:74513"/>
        <dbReference type="EC" id="2.1.1.216"/>
    </reaction>
</comment>
<keyword evidence="5 9" id="KW-0819">tRNA processing</keyword>
<evidence type="ECO:0000256" key="1">
    <source>
        <dbReference type="ARBA" id="ARBA00022555"/>
    </source>
</evidence>
<dbReference type="GO" id="GO:0000049">
    <property type="term" value="F:tRNA binding"/>
    <property type="evidence" value="ECO:0007669"/>
    <property type="project" value="UniProtKB-UniRule"/>
</dbReference>
<evidence type="ECO:0000256" key="7">
    <source>
        <dbReference type="ARBA" id="ARBA00039099"/>
    </source>
</evidence>
<dbReference type="GO" id="GO:0005634">
    <property type="term" value="C:nucleus"/>
    <property type="evidence" value="ECO:0007669"/>
    <property type="project" value="TreeGrafter"/>
</dbReference>
<keyword evidence="4 9" id="KW-0949">S-adenosyl-L-methionine</keyword>
<evidence type="ECO:0000256" key="5">
    <source>
        <dbReference type="ARBA" id="ARBA00022694"/>
    </source>
</evidence>
<dbReference type="EMBL" id="MU150252">
    <property type="protein sequence ID" value="KAF9464736.1"/>
    <property type="molecule type" value="Genomic_DNA"/>
</dbReference>
<comment type="similarity">
    <text evidence="9">Belongs to the class I-like SAM-binding methyltransferase superfamily. Trm1 family.</text>
</comment>
<evidence type="ECO:0000313" key="11">
    <source>
        <dbReference type="EMBL" id="KAF9464736.1"/>
    </source>
</evidence>
<evidence type="ECO:0000256" key="6">
    <source>
        <dbReference type="ARBA" id="ARBA00022884"/>
    </source>
</evidence>
<dbReference type="Proteomes" id="UP000807353">
    <property type="component" value="Unassembled WGS sequence"/>
</dbReference>
<keyword evidence="3 9" id="KW-0808">Transferase</keyword>
<evidence type="ECO:0000256" key="3">
    <source>
        <dbReference type="ARBA" id="ARBA00022679"/>
    </source>
</evidence>
<dbReference type="GO" id="GO:0160104">
    <property type="term" value="F:tRNA (guanine(26)-N2)-dimethyltransferase activity"/>
    <property type="evidence" value="ECO:0007669"/>
    <property type="project" value="UniProtKB-UniRule"/>
</dbReference>
<keyword evidence="1 9" id="KW-0820">tRNA-binding</keyword>
<dbReference type="NCBIfam" id="TIGR00308">
    <property type="entry name" value="TRM1"/>
    <property type="match status" value="1"/>
</dbReference>
<evidence type="ECO:0000256" key="2">
    <source>
        <dbReference type="ARBA" id="ARBA00022603"/>
    </source>
</evidence>
<dbReference type="SUPFAM" id="SSF53335">
    <property type="entry name" value="S-adenosyl-L-methionine-dependent methyltransferases"/>
    <property type="match status" value="1"/>
</dbReference>
<dbReference type="Gene3D" id="3.30.56.70">
    <property type="entry name" value="N2,N2-dimethylguanosine tRNA methyltransferase, C-terminal domain"/>
    <property type="match status" value="1"/>
</dbReference>
<dbReference type="OrthoDB" id="6349953at2759"/>
<keyword evidence="2 9" id="KW-0489">Methyltransferase</keyword>
<reference evidence="11" key="1">
    <citation type="submission" date="2020-11" db="EMBL/GenBank/DDBJ databases">
        <authorList>
            <consortium name="DOE Joint Genome Institute"/>
            <person name="Ahrendt S."/>
            <person name="Riley R."/>
            <person name="Andreopoulos W."/>
            <person name="Labutti K."/>
            <person name="Pangilinan J."/>
            <person name="Ruiz-Duenas F.J."/>
            <person name="Barrasa J.M."/>
            <person name="Sanchez-Garcia M."/>
            <person name="Camarero S."/>
            <person name="Miyauchi S."/>
            <person name="Serrano A."/>
            <person name="Linde D."/>
            <person name="Babiker R."/>
            <person name="Drula E."/>
            <person name="Ayuso-Fernandez I."/>
            <person name="Pacheco R."/>
            <person name="Padilla G."/>
            <person name="Ferreira P."/>
            <person name="Barriuso J."/>
            <person name="Kellner H."/>
            <person name="Castanera R."/>
            <person name="Alfaro M."/>
            <person name="Ramirez L."/>
            <person name="Pisabarro A.G."/>
            <person name="Kuo A."/>
            <person name="Tritt A."/>
            <person name="Lipzen A."/>
            <person name="He G."/>
            <person name="Yan M."/>
            <person name="Ng V."/>
            <person name="Cullen D."/>
            <person name="Martin F."/>
            <person name="Rosso M.-N."/>
            <person name="Henrissat B."/>
            <person name="Hibbett D."/>
            <person name="Martinez A.T."/>
            <person name="Grigoriev I.V."/>
        </authorList>
    </citation>
    <scope>NUCLEOTIDE SEQUENCE</scope>
    <source>
        <strain evidence="11">CBS 247.69</strain>
    </source>
</reference>
<sequence length="577" mass="63911">MTTESGIIIPDGFTLHTENNSHILRSSNEAFLNPVQEFNRDTSVACIKVWSQEMNKVREARWKWAQEKKGKKGSDGATKKRKVGDGDVQSAGVSELSEPEMHKPHLIEGERKPKSLNSPNLNVGKVPESYTFVLLEALSATGLRSIRYAKEIPLVKYVIANDLSPSAIAAMRRNIEINGLGSKSETSLGGSENVHVSLGKVRINEGDACTLMYSHREEKNRVDVVDLDPYGTASPFIDAAVQCIKDGGLLCVTCTDLSVLATTNYPEKCFSNYGGVPVKAEYCHEAALRLVLHTISTSASRYGRYIEPLLSLSIDFYVRIFVRIKSGPLEVKKALTKTSTYHICSTCQSFFEQPLGKIVDKRHELSGNVNHLFKIQHGPLVTEQCPHCNSALHVAGPMWSGPIHNTDFVARVLEDLELNQDKYGTATRMKGMLTVAKEELHTPFYFTPAKMASFFHCTTPPLDDVASALLHAGHKISRSHACPGSLKTTAQREDIHSVFRSWIEKNPVKMENISETSPARKLLAKPANFKANFERHPDSVTQSGKVKLVRYQENPTSHWGPGTKAVSGSSIKRKRND</sequence>
<dbReference type="InterPro" id="IPR029063">
    <property type="entry name" value="SAM-dependent_MTases_sf"/>
</dbReference>
<feature type="region of interest" description="Disordered" evidence="10">
    <location>
        <begin position="64"/>
        <end position="121"/>
    </location>
</feature>
<dbReference type="CDD" id="cd02440">
    <property type="entry name" value="AdoMet_MTases"/>
    <property type="match status" value="1"/>
</dbReference>
<evidence type="ECO:0000256" key="10">
    <source>
        <dbReference type="SAM" id="MobiDB-lite"/>
    </source>
</evidence>
<keyword evidence="6 9" id="KW-0694">RNA-binding</keyword>
<protein>
    <recommendedName>
        <fullName evidence="7 9">tRNA (guanine(26)-N(2))-dimethyltransferase</fullName>
        <ecNumber evidence="7 9">2.1.1.216</ecNumber>
    </recommendedName>
</protein>
<dbReference type="Gene3D" id="3.40.50.150">
    <property type="entry name" value="Vaccinia Virus protein VP39"/>
    <property type="match status" value="1"/>
</dbReference>
<dbReference type="InterPro" id="IPR002905">
    <property type="entry name" value="Trm1"/>
</dbReference>
<evidence type="ECO:0000256" key="8">
    <source>
        <dbReference type="ARBA" id="ARBA00051897"/>
    </source>
</evidence>
<evidence type="ECO:0000256" key="9">
    <source>
        <dbReference type="PROSITE-ProRule" id="PRU00958"/>
    </source>
</evidence>
<proteinExistence type="inferred from homology"/>
<dbReference type="AlphaFoldDB" id="A0A9P6CG13"/>
<evidence type="ECO:0000313" key="12">
    <source>
        <dbReference type="Proteomes" id="UP000807353"/>
    </source>
</evidence>
<dbReference type="EC" id="2.1.1.216" evidence="7 9"/>
<keyword evidence="12" id="KW-1185">Reference proteome</keyword>
<accession>A0A9P6CG13</accession>
<feature type="compositionally biased region" description="Basic and acidic residues" evidence="10">
    <location>
        <begin position="99"/>
        <end position="113"/>
    </location>
</feature>
<dbReference type="GO" id="GO:0002940">
    <property type="term" value="P:tRNA N2-guanine methylation"/>
    <property type="evidence" value="ECO:0007669"/>
    <property type="project" value="TreeGrafter"/>
</dbReference>
<feature type="compositionally biased region" description="Basic and acidic residues" evidence="10">
    <location>
        <begin position="64"/>
        <end position="78"/>
    </location>
</feature>
<feature type="region of interest" description="Disordered" evidence="10">
    <location>
        <begin position="553"/>
        <end position="577"/>
    </location>
</feature>
<dbReference type="InterPro" id="IPR042296">
    <property type="entry name" value="tRNA_met_Trm1_C"/>
</dbReference>
<organism evidence="11 12">
    <name type="scientific">Collybia nuda</name>
    <dbReference type="NCBI Taxonomy" id="64659"/>
    <lineage>
        <taxon>Eukaryota</taxon>
        <taxon>Fungi</taxon>
        <taxon>Dikarya</taxon>
        <taxon>Basidiomycota</taxon>
        <taxon>Agaricomycotina</taxon>
        <taxon>Agaricomycetes</taxon>
        <taxon>Agaricomycetidae</taxon>
        <taxon>Agaricales</taxon>
        <taxon>Tricholomatineae</taxon>
        <taxon>Clitocybaceae</taxon>
        <taxon>Collybia</taxon>
    </lineage>
</organism>